<organism evidence="3 4">
    <name type="scientific">Methylobacterium dankookense</name>
    <dbReference type="NCBI Taxonomy" id="560405"/>
    <lineage>
        <taxon>Bacteria</taxon>
        <taxon>Pseudomonadati</taxon>
        <taxon>Pseudomonadota</taxon>
        <taxon>Alphaproteobacteria</taxon>
        <taxon>Hyphomicrobiales</taxon>
        <taxon>Methylobacteriaceae</taxon>
        <taxon>Methylobacterium</taxon>
    </lineage>
</organism>
<keyword evidence="5" id="KW-1185">Reference proteome</keyword>
<dbReference type="AlphaFoldDB" id="A0A564G536"/>
<accession>A0A564G536</accession>
<evidence type="ECO:0000313" key="3">
    <source>
        <dbReference type="EMBL" id="VUF15645.1"/>
    </source>
</evidence>
<dbReference type="Proteomes" id="UP000401717">
    <property type="component" value="Unassembled WGS sequence"/>
</dbReference>
<evidence type="ECO:0000259" key="1">
    <source>
        <dbReference type="Pfam" id="PF07157"/>
    </source>
</evidence>
<reference evidence="2" key="3">
    <citation type="submission" date="2021-08" db="EMBL/GenBank/DDBJ databases">
        <authorList>
            <person name="Tani A."/>
            <person name="Ola A."/>
            <person name="Ogura Y."/>
            <person name="Katsura K."/>
            <person name="Hayashi T."/>
        </authorList>
    </citation>
    <scope>NUCLEOTIDE SEQUENCE</scope>
    <source>
        <strain evidence="2">DSM 22415</strain>
    </source>
</reference>
<dbReference type="EMBL" id="CABFVH010000063">
    <property type="protein sequence ID" value="VUF15645.1"/>
    <property type="molecule type" value="Genomic_DNA"/>
</dbReference>
<evidence type="ECO:0000313" key="4">
    <source>
        <dbReference type="Proteomes" id="UP000401717"/>
    </source>
</evidence>
<dbReference type="Pfam" id="PF07157">
    <property type="entry name" value="DNA_circ_N"/>
    <property type="match status" value="1"/>
</dbReference>
<dbReference type="EMBL" id="BPQI01000144">
    <property type="protein sequence ID" value="GJD58350.1"/>
    <property type="molecule type" value="Genomic_DNA"/>
</dbReference>
<reference evidence="3 4" key="1">
    <citation type="submission" date="2019-06" db="EMBL/GenBank/DDBJ databases">
        <authorList>
            <person name="Rodrigo-Torres L."/>
            <person name="Arahal R. D."/>
            <person name="Lucena T."/>
        </authorList>
    </citation>
    <scope>NUCLEOTIDE SEQUENCE [LARGE SCALE GENOMIC DNA]</scope>
    <source>
        <strain evidence="3 4">SW08-7</strain>
    </source>
</reference>
<dbReference type="Proteomes" id="UP001055303">
    <property type="component" value="Unassembled WGS sequence"/>
</dbReference>
<dbReference type="RefSeq" id="WP_144768416.1">
    <property type="nucleotide sequence ID" value="NZ_BPQI01000144.1"/>
</dbReference>
<evidence type="ECO:0000313" key="5">
    <source>
        <dbReference type="Proteomes" id="UP001055303"/>
    </source>
</evidence>
<feature type="domain" description="DNA circulation N-terminal" evidence="1">
    <location>
        <begin position="18"/>
        <end position="102"/>
    </location>
</feature>
<protein>
    <recommendedName>
        <fullName evidence="1">DNA circulation N-terminal domain-containing protein</fullName>
    </recommendedName>
</protein>
<dbReference type="InterPro" id="IPR009826">
    <property type="entry name" value="DNA_circ_N"/>
</dbReference>
<dbReference type="OrthoDB" id="378644at2"/>
<gene>
    <name evidence="2" type="ORF">IFDJLNFL_4269</name>
    <name evidence="3" type="ORF">MTDSW087_05389</name>
</gene>
<proteinExistence type="predicted"/>
<reference evidence="2" key="2">
    <citation type="journal article" date="2021" name="Front. Microbiol.">
        <title>Comprehensive Comparative Genomics and Phenotyping of Methylobacterium Species.</title>
        <authorList>
            <person name="Alessa O."/>
            <person name="Ogura Y."/>
            <person name="Fujitani Y."/>
            <person name="Takami H."/>
            <person name="Hayashi T."/>
            <person name="Sahin N."/>
            <person name="Tani A."/>
        </authorList>
    </citation>
    <scope>NUCLEOTIDE SEQUENCE</scope>
    <source>
        <strain evidence="2">DSM 22415</strain>
    </source>
</reference>
<evidence type="ECO:0000313" key="2">
    <source>
        <dbReference type="EMBL" id="GJD58350.1"/>
    </source>
</evidence>
<name>A0A564G536_9HYPH</name>
<sequence length="171" mass="19031">MLRLFFLEGLSMSWRDELRPASFRGAPFHVEANNFASGRRGISYEFPKRDDTLDEDMGRRVRRRAVTGYVIGPDYQDQAEALERALETEGGGLLVLPLMGQQVMRCDGFNRSERKTNMGEAVFEMTFVAAGQATFSLYGADTQSLVNTAVNTARNAVRQAASDAARWIGLP</sequence>